<proteinExistence type="predicted"/>
<dbReference type="InterPro" id="IPR050065">
    <property type="entry name" value="GlmU-like"/>
</dbReference>
<organism evidence="5 6">
    <name type="scientific">Roseovarius pelagicus</name>
    <dbReference type="NCBI Taxonomy" id="2980108"/>
    <lineage>
        <taxon>Bacteria</taxon>
        <taxon>Pseudomonadati</taxon>
        <taxon>Pseudomonadota</taxon>
        <taxon>Alphaproteobacteria</taxon>
        <taxon>Rhodobacterales</taxon>
        <taxon>Roseobacteraceae</taxon>
        <taxon>Roseovarius</taxon>
    </lineage>
</organism>
<keyword evidence="1" id="KW-0808">Transferase</keyword>
<dbReference type="EMBL" id="CP106737">
    <property type="protein sequence ID" value="UXX81593.1"/>
    <property type="molecule type" value="Genomic_DNA"/>
</dbReference>
<gene>
    <name evidence="5" type="ORF">N7U68_00605</name>
</gene>
<evidence type="ECO:0000313" key="6">
    <source>
        <dbReference type="Proteomes" id="UP001064087"/>
    </source>
</evidence>
<dbReference type="InterPro" id="IPR029044">
    <property type="entry name" value="Nucleotide-diphossugar_trans"/>
</dbReference>
<dbReference type="Pfam" id="PF12804">
    <property type="entry name" value="NTP_transf_3"/>
    <property type="match status" value="1"/>
</dbReference>
<dbReference type="CDD" id="cd02523">
    <property type="entry name" value="PC_cytidylyltransferase"/>
    <property type="match status" value="1"/>
</dbReference>
<name>A0ABY6D667_9RHOB</name>
<dbReference type="InterPro" id="IPR025877">
    <property type="entry name" value="MobA-like_NTP_Trfase"/>
</dbReference>
<evidence type="ECO:0000256" key="2">
    <source>
        <dbReference type="ARBA" id="ARBA00022695"/>
    </source>
</evidence>
<evidence type="ECO:0000256" key="3">
    <source>
        <dbReference type="ARBA" id="ARBA00022842"/>
    </source>
</evidence>
<dbReference type="GO" id="GO:0016779">
    <property type="term" value="F:nucleotidyltransferase activity"/>
    <property type="evidence" value="ECO:0007669"/>
    <property type="project" value="UniProtKB-KW"/>
</dbReference>
<geneLocation type="plasmid" evidence="5 6">
    <name>unnamed2</name>
</geneLocation>
<reference evidence="5" key="1">
    <citation type="submission" date="2022-10" db="EMBL/GenBank/DDBJ databases">
        <title>Roseovarius pelagicus sp. nov., isolated from Arctic seawater.</title>
        <authorList>
            <person name="Hong Y.W."/>
            <person name="Hwang C.Y."/>
        </authorList>
    </citation>
    <scope>NUCLEOTIDE SEQUENCE</scope>
    <source>
        <strain evidence="5">HL-MP18</strain>
        <plasmid evidence="5">unnamed2</plasmid>
    </source>
</reference>
<sequence length="266" mass="29205">MKTIILAAGQGSRLRPLTDDRPKSMVALGGKPLLVYQLEAMQAAGIAKSDIAIVTGYRKEHQEALGYKTFVNPEYMTTNMVYSLFCADEWMDETQDLLIAYGDIVYDKGVLETLFSVPGDVVLTADTSWQKLWAARAEDFLADAETFRISEDGLVTEVGQRPQSLADIDAQYMGLIKISADKIAEIKTVFAAANAAAEKTGADVDNMYMTDFLNDLIEAGWRVRPALISGHWIEVDTVGDLELYQGMLDPARPGDLSPLFHAILAS</sequence>
<dbReference type="SUPFAM" id="SSF53448">
    <property type="entry name" value="Nucleotide-diphospho-sugar transferases"/>
    <property type="match status" value="1"/>
</dbReference>
<dbReference type="Proteomes" id="UP001064087">
    <property type="component" value="Plasmid unnamed2"/>
</dbReference>
<keyword evidence="2 5" id="KW-0548">Nucleotidyltransferase</keyword>
<feature type="domain" description="MobA-like NTP transferase" evidence="4">
    <location>
        <begin position="4"/>
        <end position="123"/>
    </location>
</feature>
<evidence type="ECO:0000259" key="4">
    <source>
        <dbReference type="Pfam" id="PF12804"/>
    </source>
</evidence>
<dbReference type="PANTHER" id="PTHR43584:SF8">
    <property type="entry name" value="N-ACETYLMURAMATE ALPHA-1-PHOSPHATE URIDYLYLTRANSFERASE"/>
    <property type="match status" value="1"/>
</dbReference>
<dbReference type="PANTHER" id="PTHR43584">
    <property type="entry name" value="NUCLEOTIDYL TRANSFERASE"/>
    <property type="match status" value="1"/>
</dbReference>
<keyword evidence="3" id="KW-0460">Magnesium</keyword>
<dbReference type="RefSeq" id="WP_263046775.1">
    <property type="nucleotide sequence ID" value="NZ_CP106737.1"/>
</dbReference>
<evidence type="ECO:0000256" key="1">
    <source>
        <dbReference type="ARBA" id="ARBA00022679"/>
    </source>
</evidence>
<accession>A0ABY6D667</accession>
<keyword evidence="6" id="KW-1185">Reference proteome</keyword>
<protein>
    <submittedName>
        <fullName evidence="5">Phosphocholine cytidylyltransferase family protein</fullName>
    </submittedName>
</protein>
<keyword evidence="5" id="KW-0614">Plasmid</keyword>
<evidence type="ECO:0000313" key="5">
    <source>
        <dbReference type="EMBL" id="UXX81593.1"/>
    </source>
</evidence>
<dbReference type="Gene3D" id="3.90.550.10">
    <property type="entry name" value="Spore Coat Polysaccharide Biosynthesis Protein SpsA, Chain A"/>
    <property type="match status" value="1"/>
</dbReference>